<evidence type="ECO:0000256" key="4">
    <source>
        <dbReference type="ARBA" id="ARBA00036813"/>
    </source>
</evidence>
<dbReference type="CDD" id="cd12119">
    <property type="entry name" value="ttLC_FACS_AlkK_like"/>
    <property type="match status" value="1"/>
</dbReference>
<evidence type="ECO:0000256" key="1">
    <source>
        <dbReference type="ARBA" id="ARBA00006432"/>
    </source>
</evidence>
<feature type="domain" description="AMP-dependent synthetase/ligase" evidence="9">
    <location>
        <begin position="27"/>
        <end position="403"/>
    </location>
</feature>
<dbReference type="Pfam" id="PF13193">
    <property type="entry name" value="AMP-binding_C"/>
    <property type="match status" value="1"/>
</dbReference>
<organism evidence="11 12">
    <name type="scientific">Mycolicibacterium wolinskyi</name>
    <dbReference type="NCBI Taxonomy" id="59750"/>
    <lineage>
        <taxon>Bacteria</taxon>
        <taxon>Bacillati</taxon>
        <taxon>Actinomycetota</taxon>
        <taxon>Actinomycetes</taxon>
        <taxon>Mycobacteriales</taxon>
        <taxon>Mycobacteriaceae</taxon>
        <taxon>Mycolicibacterium</taxon>
    </lineage>
</organism>
<dbReference type="FunFam" id="3.30.300.30:FF:000008">
    <property type="entry name" value="2,3-dihydroxybenzoate-AMP ligase"/>
    <property type="match status" value="1"/>
</dbReference>
<dbReference type="Gene3D" id="3.40.50.12780">
    <property type="entry name" value="N-terminal domain of ligase-like"/>
    <property type="match status" value="1"/>
</dbReference>
<sequence length="553" mass="59455">MRATMQNVPLTLTAILDGIDGTFGDSEVITYTGPNTDARVATYAQVATRAAQLANGLAALGIGAGDRVATFMWNNQQHLEAYLAAPCSGAVLHTLNIRLTAEQLGYIAAHADDRIIIVDASLLDTLRPALPLMPELVALVIAGDPTDAQLAELSGLVPNVVTYEQLVDSQSASFAWPALDEHSAAAMCYTSGTTGEPKGIVYSHRSVYLHALAVCTANVAGISSRDRVLPIVPMFHVNAWGIPYAALMAGATLILPHRHLKPDTLVDMIGRHGATLSGGVPTVFNDMLQWLRDNPGHRIDSLRRVLCGGSAVPASLVAAYRDEFAVPLVQLWGMTETSPIVTIADTPDGVPTADQQRKLKGTGRFLFGTKGRIVDDAGTVLPRDGQSVGEVQVHGPWITGGYHGGENSASFSTDADGQVWLHTGDIGHISADGYLTLTDRAKDVIKSGGEWISSVQLETTLVGHPDVVEAAVIGVPDTRWDERPLALVTLRPGSDTRVEDLKTWLGERVQRWWLPERWAVVETIARTGVGKYDKKLMRQRYHSGDISVTVLPR</sequence>
<dbReference type="RefSeq" id="WP_067859969.1">
    <property type="nucleotide sequence ID" value="NZ_LGTW01000049.1"/>
</dbReference>
<dbReference type="SUPFAM" id="SSF56801">
    <property type="entry name" value="Acetyl-CoA synthetase-like"/>
    <property type="match status" value="1"/>
</dbReference>
<dbReference type="Gene3D" id="3.30.300.30">
    <property type="match status" value="1"/>
</dbReference>
<dbReference type="AlphaFoldDB" id="A0A132PAW9"/>
<name>A0A132PAW9_9MYCO</name>
<dbReference type="EC" id="6.2.1.3" evidence="3"/>
<dbReference type="GO" id="GO:0004467">
    <property type="term" value="F:long-chain fatty acid-CoA ligase activity"/>
    <property type="evidence" value="ECO:0007669"/>
    <property type="project" value="UniProtKB-EC"/>
</dbReference>
<reference evidence="11 12" key="1">
    <citation type="submission" date="2015-07" db="EMBL/GenBank/DDBJ databases">
        <title>A draft genome sequence of Mycobacterium wolinskyi.</title>
        <authorList>
            <person name="de Man T.J."/>
            <person name="Perry K.A."/>
            <person name="Coulliette A.D."/>
            <person name="Jensen B."/>
            <person name="Toney N.C."/>
            <person name="Limbago B.M."/>
            <person name="Noble-Wang J."/>
        </authorList>
    </citation>
    <scope>NUCLEOTIDE SEQUENCE [LARGE SCALE GENOMIC DNA]</scope>
    <source>
        <strain evidence="11 12">CDC_01</strain>
    </source>
</reference>
<evidence type="ECO:0000313" key="12">
    <source>
        <dbReference type="Proteomes" id="UP000070612"/>
    </source>
</evidence>
<evidence type="ECO:0000256" key="6">
    <source>
        <dbReference type="ARBA" id="ARBA00076959"/>
    </source>
</evidence>
<protein>
    <recommendedName>
        <fullName evidence="5">Long-chain-fatty-acid--CoA ligase FadD13</fullName>
        <ecNumber evidence="3">6.2.1.3</ecNumber>
    </recommendedName>
    <alternativeName>
        <fullName evidence="6">Fatty acyl-CoA ligase</fullName>
    </alternativeName>
    <alternativeName>
        <fullName evidence="8">Fatty acyl-CoA synthetase</fullName>
    </alternativeName>
    <alternativeName>
        <fullName evidence="7">Very-long-chain fatty-acyl-CoA synthetase</fullName>
    </alternativeName>
</protein>
<dbReference type="NCBIfam" id="NF004837">
    <property type="entry name" value="PRK06187.1"/>
    <property type="match status" value="1"/>
</dbReference>
<dbReference type="PANTHER" id="PTHR43767">
    <property type="entry name" value="LONG-CHAIN-FATTY-ACID--COA LIGASE"/>
    <property type="match status" value="1"/>
</dbReference>
<evidence type="ECO:0000256" key="3">
    <source>
        <dbReference type="ARBA" id="ARBA00026121"/>
    </source>
</evidence>
<dbReference type="InterPro" id="IPR042099">
    <property type="entry name" value="ANL_N_sf"/>
</dbReference>
<evidence type="ECO:0000256" key="7">
    <source>
        <dbReference type="ARBA" id="ARBA00080667"/>
    </source>
</evidence>
<evidence type="ECO:0000256" key="8">
    <source>
        <dbReference type="ARBA" id="ARBA00083882"/>
    </source>
</evidence>
<dbReference type="InterPro" id="IPR025110">
    <property type="entry name" value="AMP-bd_C"/>
</dbReference>
<dbReference type="STRING" id="59750.AWC31_31620"/>
<dbReference type="EMBL" id="LGTW01000049">
    <property type="protein sequence ID" value="KWX19456.1"/>
    <property type="molecule type" value="Genomic_DNA"/>
</dbReference>
<dbReference type="Pfam" id="PF00501">
    <property type="entry name" value="AMP-binding"/>
    <property type="match status" value="1"/>
</dbReference>
<keyword evidence="12" id="KW-1185">Reference proteome</keyword>
<accession>A0A132PAW9</accession>
<feature type="domain" description="AMP-binding enzyme C-terminal" evidence="10">
    <location>
        <begin position="457"/>
        <end position="531"/>
    </location>
</feature>
<dbReference type="PATRIC" id="fig|59750.3.peg.5895"/>
<dbReference type="Proteomes" id="UP000070612">
    <property type="component" value="Unassembled WGS sequence"/>
</dbReference>
<evidence type="ECO:0000256" key="5">
    <source>
        <dbReference type="ARBA" id="ARBA00069710"/>
    </source>
</evidence>
<evidence type="ECO:0000313" key="11">
    <source>
        <dbReference type="EMBL" id="KWX19456.1"/>
    </source>
</evidence>
<evidence type="ECO:0000256" key="2">
    <source>
        <dbReference type="ARBA" id="ARBA00022598"/>
    </source>
</evidence>
<keyword evidence="2 11" id="KW-0436">Ligase</keyword>
<comment type="similarity">
    <text evidence="1">Belongs to the ATP-dependent AMP-binding enzyme family.</text>
</comment>
<dbReference type="PANTHER" id="PTHR43767:SF11">
    <property type="entry name" value="MEDIUM-CHAIN-FATTY-ACID--COA LIGASE"/>
    <property type="match status" value="1"/>
</dbReference>
<proteinExistence type="inferred from homology"/>
<dbReference type="InterPro" id="IPR050237">
    <property type="entry name" value="ATP-dep_AMP-bd_enzyme"/>
</dbReference>
<dbReference type="InterPro" id="IPR020845">
    <property type="entry name" value="AMP-binding_CS"/>
</dbReference>
<gene>
    <name evidence="11" type="ORF">AFM11_35790</name>
</gene>
<dbReference type="InterPro" id="IPR045851">
    <property type="entry name" value="AMP-bd_C_sf"/>
</dbReference>
<comment type="caution">
    <text evidence="11">The sequence shown here is derived from an EMBL/GenBank/DDBJ whole genome shotgun (WGS) entry which is preliminary data.</text>
</comment>
<comment type="catalytic activity">
    <reaction evidence="4">
        <text>a long-chain fatty acid + ATP + CoA = a long-chain fatty acyl-CoA + AMP + diphosphate</text>
        <dbReference type="Rhea" id="RHEA:15421"/>
        <dbReference type="ChEBI" id="CHEBI:30616"/>
        <dbReference type="ChEBI" id="CHEBI:33019"/>
        <dbReference type="ChEBI" id="CHEBI:57287"/>
        <dbReference type="ChEBI" id="CHEBI:57560"/>
        <dbReference type="ChEBI" id="CHEBI:83139"/>
        <dbReference type="ChEBI" id="CHEBI:456215"/>
        <dbReference type="EC" id="6.2.1.3"/>
    </reaction>
</comment>
<evidence type="ECO:0000259" key="9">
    <source>
        <dbReference type="Pfam" id="PF00501"/>
    </source>
</evidence>
<dbReference type="InterPro" id="IPR000873">
    <property type="entry name" value="AMP-dep_synth/lig_dom"/>
</dbReference>
<evidence type="ECO:0000259" key="10">
    <source>
        <dbReference type="Pfam" id="PF13193"/>
    </source>
</evidence>
<dbReference type="PROSITE" id="PS00455">
    <property type="entry name" value="AMP_BINDING"/>
    <property type="match status" value="1"/>
</dbReference>